<dbReference type="AlphaFoldDB" id="A0A367F2P6"/>
<gene>
    <name evidence="2" type="ORF">DQ392_03125</name>
</gene>
<feature type="region of interest" description="Disordered" evidence="1">
    <location>
        <begin position="1"/>
        <end position="60"/>
    </location>
</feature>
<sequence>MEAAGSNPVRTALLEGPGNGGYPGPFSCSAPRAPPPPAPRPPGGPVAPPGQEPGGPWNRP</sequence>
<dbReference type="Proteomes" id="UP000253507">
    <property type="component" value="Unassembled WGS sequence"/>
</dbReference>
<evidence type="ECO:0000313" key="3">
    <source>
        <dbReference type="Proteomes" id="UP000253507"/>
    </source>
</evidence>
<feature type="compositionally biased region" description="Pro residues" evidence="1">
    <location>
        <begin position="32"/>
        <end position="51"/>
    </location>
</feature>
<keyword evidence="3" id="KW-1185">Reference proteome</keyword>
<name>A0A367F2P6_9ACTN</name>
<dbReference type="EMBL" id="QOIM01000021">
    <property type="protein sequence ID" value="RCG24152.1"/>
    <property type="molecule type" value="Genomic_DNA"/>
</dbReference>
<evidence type="ECO:0000313" key="2">
    <source>
        <dbReference type="EMBL" id="RCG24152.1"/>
    </source>
</evidence>
<accession>A0A367F2P6</accession>
<organism evidence="2 3">
    <name type="scientific">Streptomyces reniochalinae</name>
    <dbReference type="NCBI Taxonomy" id="2250578"/>
    <lineage>
        <taxon>Bacteria</taxon>
        <taxon>Bacillati</taxon>
        <taxon>Actinomycetota</taxon>
        <taxon>Actinomycetes</taxon>
        <taxon>Kitasatosporales</taxon>
        <taxon>Streptomycetaceae</taxon>
        <taxon>Streptomyces</taxon>
    </lineage>
</organism>
<protein>
    <submittedName>
        <fullName evidence="2">Uncharacterized protein</fullName>
    </submittedName>
</protein>
<reference evidence="2 3" key="1">
    <citation type="submission" date="2018-06" db="EMBL/GenBank/DDBJ databases">
        <title>Streptomyces reniochalinae sp. nov. and Streptomyces diacarnus sp. nov. from marine sponges.</title>
        <authorList>
            <person name="Li L."/>
        </authorList>
    </citation>
    <scope>NUCLEOTIDE SEQUENCE [LARGE SCALE GENOMIC DNA]</scope>
    <source>
        <strain evidence="2 3">LHW50302</strain>
    </source>
</reference>
<comment type="caution">
    <text evidence="2">The sequence shown here is derived from an EMBL/GenBank/DDBJ whole genome shotgun (WGS) entry which is preliminary data.</text>
</comment>
<evidence type="ECO:0000256" key="1">
    <source>
        <dbReference type="SAM" id="MobiDB-lite"/>
    </source>
</evidence>
<proteinExistence type="predicted"/>